<comment type="caution">
    <text evidence="2">The sequence shown here is derived from an EMBL/GenBank/DDBJ whole genome shotgun (WGS) entry which is preliminary data.</text>
</comment>
<evidence type="ECO:0000313" key="3">
    <source>
        <dbReference type="Proteomes" id="UP001244640"/>
    </source>
</evidence>
<accession>A0ABU0U8J3</accession>
<dbReference type="EMBL" id="JAUTBA010000001">
    <property type="protein sequence ID" value="MDQ1151282.1"/>
    <property type="molecule type" value="Genomic_DNA"/>
</dbReference>
<gene>
    <name evidence="2" type="ORF">QE382_003266</name>
</gene>
<sequence>MYKYYIFFLVLFLSRLSFAQRIHAVYEYIPSAMATFKENVYYDGMVKIAVRDSTPQQIQVLDKDVDDEVAPSYSITIGSGKKFNRVVMHQNNANQQLETRSIQGVNYLVTDKFPLLEWNTAYGDVDTLGKYVCHKATASYRGTTLVAYYTNAIPVPVGPSKFGGLPGIIVMLYNESANPNYWYLKEVNYPYNGRIPIDDKYIHSLSKLSLEEFVKKEDQFNEEHMRMLYSKMPMMEGVSVEKQKVRGGVEQVYEWEHQ</sequence>
<keyword evidence="3" id="KW-1185">Reference proteome</keyword>
<evidence type="ECO:0000313" key="2">
    <source>
        <dbReference type="EMBL" id="MDQ1151282.1"/>
    </source>
</evidence>
<dbReference type="RefSeq" id="WP_307186785.1">
    <property type="nucleotide sequence ID" value="NZ_JAUTBA010000001.1"/>
</dbReference>
<protein>
    <submittedName>
        <fullName evidence="2">GLPGLI family protein</fullName>
    </submittedName>
</protein>
<keyword evidence="1" id="KW-0732">Signal</keyword>
<reference evidence="2 3" key="1">
    <citation type="submission" date="2023-07" db="EMBL/GenBank/DDBJ databases">
        <title>Functional and genomic diversity of the sorghum phyllosphere microbiome.</title>
        <authorList>
            <person name="Shade A."/>
        </authorList>
    </citation>
    <scope>NUCLEOTIDE SEQUENCE [LARGE SCALE GENOMIC DNA]</scope>
    <source>
        <strain evidence="2 3">SORGH_AS_0892</strain>
    </source>
</reference>
<organism evidence="2 3">
    <name type="scientific">Sphingobacterium zeae</name>
    <dbReference type="NCBI Taxonomy" id="1776859"/>
    <lineage>
        <taxon>Bacteria</taxon>
        <taxon>Pseudomonadati</taxon>
        <taxon>Bacteroidota</taxon>
        <taxon>Sphingobacteriia</taxon>
        <taxon>Sphingobacteriales</taxon>
        <taxon>Sphingobacteriaceae</taxon>
        <taxon>Sphingobacterium</taxon>
    </lineage>
</organism>
<name>A0ABU0U8J3_9SPHI</name>
<feature type="chain" id="PRO_5045449633" evidence="1">
    <location>
        <begin position="20"/>
        <end position="258"/>
    </location>
</feature>
<feature type="signal peptide" evidence="1">
    <location>
        <begin position="1"/>
        <end position="19"/>
    </location>
</feature>
<dbReference type="Pfam" id="PF09697">
    <property type="entry name" value="Porph_ging"/>
    <property type="match status" value="1"/>
</dbReference>
<dbReference type="Proteomes" id="UP001244640">
    <property type="component" value="Unassembled WGS sequence"/>
</dbReference>
<evidence type="ECO:0000256" key="1">
    <source>
        <dbReference type="SAM" id="SignalP"/>
    </source>
</evidence>
<dbReference type="InterPro" id="IPR005901">
    <property type="entry name" value="GLPGLI"/>
</dbReference>
<proteinExistence type="predicted"/>
<dbReference type="NCBIfam" id="TIGR01200">
    <property type="entry name" value="GLPGLI"/>
    <property type="match status" value="1"/>
</dbReference>